<dbReference type="Gene3D" id="2.40.10.10">
    <property type="entry name" value="Trypsin-like serine proteases"/>
    <property type="match status" value="1"/>
</dbReference>
<dbReference type="Proteomes" id="UP000319825">
    <property type="component" value="Unassembled WGS sequence"/>
</dbReference>
<dbReference type="AlphaFoldDB" id="A0A562IBV1"/>
<feature type="signal peptide" evidence="5">
    <location>
        <begin position="1"/>
        <end position="20"/>
    </location>
</feature>
<dbReference type="GO" id="GO:0004252">
    <property type="term" value="F:serine-type endopeptidase activity"/>
    <property type="evidence" value="ECO:0007669"/>
    <property type="project" value="InterPro"/>
</dbReference>
<feature type="domain" description="Peptidase S1" evidence="6">
    <location>
        <begin position="71"/>
        <end position="332"/>
    </location>
</feature>
<protein>
    <submittedName>
        <fullName evidence="7">Trypsin</fullName>
    </submittedName>
</protein>
<reference evidence="7 8" key="1">
    <citation type="submission" date="2019-07" db="EMBL/GenBank/DDBJ databases">
        <title>R&amp;d 2014.</title>
        <authorList>
            <person name="Klenk H.-P."/>
        </authorList>
    </citation>
    <scope>NUCLEOTIDE SEQUENCE [LARGE SCALE GENOMIC DNA]</scope>
    <source>
        <strain evidence="7 8">DSM 43868</strain>
    </source>
</reference>
<dbReference type="InterPro" id="IPR001254">
    <property type="entry name" value="Trypsin_dom"/>
</dbReference>
<dbReference type="PROSITE" id="PS00135">
    <property type="entry name" value="TRYPSIN_SER"/>
    <property type="match status" value="1"/>
</dbReference>
<gene>
    <name evidence="7" type="ORF">JD77_03175</name>
</gene>
<dbReference type="PROSITE" id="PS00134">
    <property type="entry name" value="TRYPSIN_HIS"/>
    <property type="match status" value="1"/>
</dbReference>
<dbReference type="SUPFAM" id="SSF69318">
    <property type="entry name" value="Integrin alpha N-terminal domain"/>
    <property type="match status" value="2"/>
</dbReference>
<dbReference type="Pfam" id="PF00089">
    <property type="entry name" value="Trypsin"/>
    <property type="match status" value="1"/>
</dbReference>
<evidence type="ECO:0000256" key="2">
    <source>
        <dbReference type="ARBA" id="ARBA00023157"/>
    </source>
</evidence>
<comment type="similarity">
    <text evidence="1">Belongs to the peptidase S1 family.</text>
</comment>
<keyword evidence="2" id="KW-1015">Disulfide bond</keyword>
<accession>A0A562IBV1</accession>
<sequence>MAGLALGSAAVVAPNTVAQAAAPADGVQATSGVQSGNRTTSSSNYRAGTFTPPAPGAYGPRFQAPLPSTRITGGTLANVSNYKSVVGVVTYDSTGVGWCTGTVIARNKVLTAAHCTVDFVGTARVIAGRNQLLTELPDGNWGIPDNSGGYVLEVASTWTHQGYNLAALINGTADKILDDVAVLTLKQNLPVEYTPVTLSEQGDQTYYAPDTAGEIVGYGVDSEIANDPNDPEGDDDPADETVLRRAAVTMKANEVCGRYGHYDANRMICAGGDMREDESVTTDTCGGDSGGPLFVNGKQVGITDWGYIPCGSFPGFYERISYYANSIKADLTRPALVNADWTGDGHTDLIARDTSGRLRLFTGRGFSNDGNGGFVSSKIINSGWGSAKRVFRVYNWNGDRKPSIMAVNTLGELWIYNNDGKGGILSGKRIGTGWGNFTALMVTNNWLGNNLPSLLVRKSNGELWRYTSNGSGGWLNPAGTRIGTGWNGFNLFLTPGAWKGDGLDVIIGRTSTGYLKMYQSDGKGGWTNPAGTQIGSGWGSYKNIITPGDWNGDNMMDMLGVNSTYSMRLYTTDGKGNWIDASGKVISSGWSSYNLVF</sequence>
<dbReference type="InterPro" id="IPR009003">
    <property type="entry name" value="Peptidase_S1_PA"/>
</dbReference>
<evidence type="ECO:0000256" key="1">
    <source>
        <dbReference type="ARBA" id="ARBA00007664"/>
    </source>
</evidence>
<keyword evidence="3" id="KW-0378">Hydrolase</keyword>
<organism evidence="7 8">
    <name type="scientific">Micromonospora olivasterospora</name>
    <dbReference type="NCBI Taxonomy" id="1880"/>
    <lineage>
        <taxon>Bacteria</taxon>
        <taxon>Bacillati</taxon>
        <taxon>Actinomycetota</taxon>
        <taxon>Actinomycetes</taxon>
        <taxon>Micromonosporales</taxon>
        <taxon>Micromonosporaceae</taxon>
        <taxon>Micromonospora</taxon>
    </lineage>
</organism>
<dbReference type="EMBL" id="VLKE01000001">
    <property type="protein sequence ID" value="TWH68185.1"/>
    <property type="molecule type" value="Genomic_DNA"/>
</dbReference>
<dbReference type="InterPro" id="IPR018114">
    <property type="entry name" value="TRYPSIN_HIS"/>
</dbReference>
<evidence type="ECO:0000259" key="6">
    <source>
        <dbReference type="PROSITE" id="PS50240"/>
    </source>
</evidence>
<feature type="region of interest" description="Disordered" evidence="4">
    <location>
        <begin position="23"/>
        <end position="62"/>
    </location>
</feature>
<evidence type="ECO:0000313" key="8">
    <source>
        <dbReference type="Proteomes" id="UP000319825"/>
    </source>
</evidence>
<keyword evidence="3" id="KW-0720">Serine protease</keyword>
<dbReference type="InterPro" id="IPR028994">
    <property type="entry name" value="Integrin_alpha_N"/>
</dbReference>
<dbReference type="InterPro" id="IPR001314">
    <property type="entry name" value="Peptidase_S1A"/>
</dbReference>
<evidence type="ECO:0000313" key="7">
    <source>
        <dbReference type="EMBL" id="TWH68185.1"/>
    </source>
</evidence>
<keyword evidence="5" id="KW-0732">Signal</keyword>
<evidence type="ECO:0000256" key="3">
    <source>
        <dbReference type="RuleBase" id="RU363034"/>
    </source>
</evidence>
<name>A0A562IBV1_MICOL</name>
<feature type="chain" id="PRO_5022233444" evidence="5">
    <location>
        <begin position="21"/>
        <end position="597"/>
    </location>
</feature>
<keyword evidence="8" id="KW-1185">Reference proteome</keyword>
<dbReference type="PROSITE" id="PS50240">
    <property type="entry name" value="TRYPSIN_DOM"/>
    <property type="match status" value="1"/>
</dbReference>
<dbReference type="PRINTS" id="PR00722">
    <property type="entry name" value="CHYMOTRYPSIN"/>
</dbReference>
<dbReference type="Gene3D" id="2.115.10.10">
    <property type="entry name" value="Tachylectin 2"/>
    <property type="match status" value="1"/>
</dbReference>
<dbReference type="InterPro" id="IPR033116">
    <property type="entry name" value="TRYPSIN_SER"/>
</dbReference>
<keyword evidence="3" id="KW-0645">Protease</keyword>
<dbReference type="GO" id="GO:0006508">
    <property type="term" value="P:proteolysis"/>
    <property type="evidence" value="ECO:0007669"/>
    <property type="project" value="UniProtKB-KW"/>
</dbReference>
<dbReference type="SMART" id="SM00020">
    <property type="entry name" value="Tryp_SPc"/>
    <property type="match status" value="1"/>
</dbReference>
<dbReference type="PANTHER" id="PTHR24276:SF98">
    <property type="entry name" value="FI18310P1-RELATED"/>
    <property type="match status" value="1"/>
</dbReference>
<comment type="caution">
    <text evidence="7">The sequence shown here is derived from an EMBL/GenBank/DDBJ whole genome shotgun (WGS) entry which is preliminary data.</text>
</comment>
<evidence type="ECO:0000256" key="5">
    <source>
        <dbReference type="SAM" id="SignalP"/>
    </source>
</evidence>
<dbReference type="SUPFAM" id="SSF50494">
    <property type="entry name" value="Trypsin-like serine proteases"/>
    <property type="match status" value="1"/>
</dbReference>
<dbReference type="InterPro" id="IPR043504">
    <property type="entry name" value="Peptidase_S1_PA_chymotrypsin"/>
</dbReference>
<dbReference type="InterPro" id="IPR050430">
    <property type="entry name" value="Peptidase_S1"/>
</dbReference>
<proteinExistence type="inferred from homology"/>
<dbReference type="PANTHER" id="PTHR24276">
    <property type="entry name" value="POLYSERASE-RELATED"/>
    <property type="match status" value="1"/>
</dbReference>
<evidence type="ECO:0000256" key="4">
    <source>
        <dbReference type="SAM" id="MobiDB-lite"/>
    </source>
</evidence>
<feature type="compositionally biased region" description="Polar residues" evidence="4">
    <location>
        <begin position="30"/>
        <end position="46"/>
    </location>
</feature>